<feature type="domain" description="Cytochrome c" evidence="13">
    <location>
        <begin position="174"/>
        <end position="287"/>
    </location>
</feature>
<feature type="binding site" description="axial binding residue" evidence="10">
    <location>
        <position position="46"/>
    </location>
    <ligand>
        <name>heme c</name>
        <dbReference type="ChEBI" id="CHEBI:61717"/>
        <label>1</label>
    </ligand>
    <ligandPart>
        <name>Fe</name>
        <dbReference type="ChEBI" id="CHEBI:18248"/>
    </ligandPart>
</feature>
<evidence type="ECO:0000256" key="2">
    <source>
        <dbReference type="ARBA" id="ARBA00022475"/>
    </source>
</evidence>
<evidence type="ECO:0000313" key="14">
    <source>
        <dbReference type="EMBL" id="WBG93379.1"/>
    </source>
</evidence>
<evidence type="ECO:0000256" key="9">
    <source>
        <dbReference type="PIRSR" id="PIRSR000018-50"/>
    </source>
</evidence>
<accession>A0AAJ5UBZ2</accession>
<feature type="chain" id="PRO_5042484208" evidence="12">
    <location>
        <begin position="24"/>
        <end position="440"/>
    </location>
</feature>
<dbReference type="PANTHER" id="PTHR35008:SF8">
    <property type="entry name" value="ALCOHOL DEHYDROGENASE CYTOCHROME C SUBUNIT"/>
    <property type="match status" value="1"/>
</dbReference>
<feature type="binding site" description="covalent" evidence="9">
    <location>
        <position position="45"/>
    </location>
    <ligand>
        <name>heme c</name>
        <dbReference type="ChEBI" id="CHEBI:61717"/>
        <label>1</label>
    </ligand>
</feature>
<keyword evidence="6" id="KW-0677">Repeat</keyword>
<evidence type="ECO:0000256" key="10">
    <source>
        <dbReference type="PIRSR" id="PIRSR000018-51"/>
    </source>
</evidence>
<geneLocation type="plasmid" evidence="14 15">
    <name>pGABEKP28_2</name>
</geneLocation>
<evidence type="ECO:0000256" key="12">
    <source>
        <dbReference type="SAM" id="SignalP"/>
    </source>
</evidence>
<evidence type="ECO:0000313" key="15">
    <source>
        <dbReference type="Proteomes" id="UP001211544"/>
    </source>
</evidence>
<feature type="domain" description="Cytochrome c" evidence="13">
    <location>
        <begin position="28"/>
        <end position="131"/>
    </location>
</feature>
<dbReference type="RefSeq" id="WP_269950678.1">
    <property type="nucleotide sequence ID" value="NZ_CP115897.1"/>
</dbReference>
<feature type="signal peptide" evidence="12">
    <location>
        <begin position="1"/>
        <end position="23"/>
    </location>
</feature>
<keyword evidence="7 10" id="KW-0408">Iron</keyword>
<feature type="binding site" description="covalent" evidence="9">
    <location>
        <position position="323"/>
    </location>
    <ligand>
        <name>heme c</name>
        <dbReference type="ChEBI" id="CHEBI:61717"/>
        <label>3</label>
    </ligand>
</feature>
<dbReference type="GO" id="GO:0005506">
    <property type="term" value="F:iron ion binding"/>
    <property type="evidence" value="ECO:0007669"/>
    <property type="project" value="InterPro"/>
</dbReference>
<dbReference type="Pfam" id="PF00034">
    <property type="entry name" value="Cytochrom_C"/>
    <property type="match status" value="3"/>
</dbReference>
<keyword evidence="14" id="KW-0614">Plasmid</keyword>
<dbReference type="Gene3D" id="1.10.760.10">
    <property type="entry name" value="Cytochrome c-like domain"/>
    <property type="match status" value="3"/>
</dbReference>
<dbReference type="InterPro" id="IPR036909">
    <property type="entry name" value="Cyt_c-like_dom_sf"/>
</dbReference>
<dbReference type="KEGG" id="kpie:N5580_21750"/>
<feature type="binding site" description="covalent" evidence="9">
    <location>
        <position position="42"/>
    </location>
    <ligand>
        <name>heme c</name>
        <dbReference type="ChEBI" id="CHEBI:61717"/>
        <label>1</label>
    </ligand>
</feature>
<dbReference type="PANTHER" id="PTHR35008">
    <property type="entry name" value="BLL4482 PROTEIN-RELATED"/>
    <property type="match status" value="1"/>
</dbReference>
<keyword evidence="5 12" id="KW-0732">Signal</keyword>
<evidence type="ECO:0000256" key="11">
    <source>
        <dbReference type="SAM" id="MobiDB-lite"/>
    </source>
</evidence>
<feature type="compositionally biased region" description="Basic and acidic residues" evidence="11">
    <location>
        <begin position="422"/>
        <end position="432"/>
    </location>
</feature>
<comment type="subcellular location">
    <subcellularLocation>
        <location evidence="1">Cell membrane</location>
    </subcellularLocation>
</comment>
<dbReference type="GO" id="GO:0016614">
    <property type="term" value="F:oxidoreductase activity, acting on CH-OH group of donors"/>
    <property type="evidence" value="ECO:0007669"/>
    <property type="project" value="InterPro"/>
</dbReference>
<feature type="binding site" description="covalent" evidence="9">
    <location>
        <position position="192"/>
    </location>
    <ligand>
        <name>heme c</name>
        <dbReference type="ChEBI" id="CHEBI:61717"/>
        <label>2</label>
    </ligand>
</feature>
<organism evidence="14 15">
    <name type="scientific">Pantoea piersonii</name>
    <dbReference type="NCBI Taxonomy" id="2364647"/>
    <lineage>
        <taxon>Bacteria</taxon>
        <taxon>Pseudomonadati</taxon>
        <taxon>Pseudomonadota</taxon>
        <taxon>Gammaproteobacteria</taxon>
        <taxon>Enterobacterales</taxon>
        <taxon>Erwiniaceae</taxon>
        <taxon>Pantoea</taxon>
    </lineage>
</organism>
<dbReference type="InterPro" id="IPR009056">
    <property type="entry name" value="Cyt_c-like_dom"/>
</dbReference>
<name>A0AAJ5UBZ2_9GAMM</name>
<dbReference type="Proteomes" id="UP001211544">
    <property type="component" value="Plasmid pGABEKP28_2"/>
</dbReference>
<feature type="binding site" description="covalent" evidence="9">
    <location>
        <position position="189"/>
    </location>
    <ligand>
        <name>heme c</name>
        <dbReference type="ChEBI" id="CHEBI:61717"/>
        <label>2</label>
    </ligand>
</feature>
<feature type="region of interest" description="Disordered" evidence="11">
    <location>
        <begin position="417"/>
        <end position="440"/>
    </location>
</feature>
<keyword evidence="4 10" id="KW-0479">Metal-binding</keyword>
<evidence type="ECO:0000256" key="3">
    <source>
        <dbReference type="ARBA" id="ARBA00022617"/>
    </source>
</evidence>
<reference evidence="14 15" key="1">
    <citation type="journal article" date="2022" name="J Glob Antimicrob Resist">
        <title>First complete genome of a multidrug resistant strain of the novel human pathogen Kalamiella piersonii (GABEKP28) identified in human saliva.</title>
        <authorList>
            <person name="McDonagh F."/>
            <person name="Singh N.K."/>
            <person name="Venkateswaran K."/>
            <person name="Lonappan A.M."/>
            <person name="Hallahan B."/>
            <person name="Tuohy A."/>
            <person name="Burke L."/>
            <person name="Kovarova A."/>
            <person name="Miliotis G."/>
        </authorList>
    </citation>
    <scope>NUCLEOTIDE SEQUENCE [LARGE SCALE GENOMIC DNA]</scope>
    <source>
        <strain evidence="14 15">GABEKP28</strain>
    </source>
</reference>
<dbReference type="InterPro" id="IPR014353">
    <property type="entry name" value="Membr-bd_ADH_cyt_c"/>
</dbReference>
<dbReference type="PIRSF" id="PIRSF000018">
    <property type="entry name" value="Mb_ADH_cyt_c"/>
    <property type="match status" value="1"/>
</dbReference>
<dbReference type="SUPFAM" id="SSF46626">
    <property type="entry name" value="Cytochrome c"/>
    <property type="match status" value="3"/>
</dbReference>
<dbReference type="GO" id="GO:0020037">
    <property type="term" value="F:heme binding"/>
    <property type="evidence" value="ECO:0007669"/>
    <property type="project" value="InterPro"/>
</dbReference>
<keyword evidence="2" id="KW-1003">Cell membrane</keyword>
<feature type="binding site" description="axial binding residue" evidence="10">
    <location>
        <position position="193"/>
    </location>
    <ligand>
        <name>heme c</name>
        <dbReference type="ChEBI" id="CHEBI:61717"/>
        <label>2</label>
    </ligand>
    <ligandPart>
        <name>Fe</name>
        <dbReference type="ChEBI" id="CHEBI:18248"/>
    </ligandPart>
</feature>
<evidence type="ECO:0000256" key="1">
    <source>
        <dbReference type="ARBA" id="ARBA00004236"/>
    </source>
</evidence>
<dbReference type="GO" id="GO:0009055">
    <property type="term" value="F:electron transfer activity"/>
    <property type="evidence" value="ECO:0007669"/>
    <property type="project" value="InterPro"/>
</dbReference>
<keyword evidence="8" id="KW-0472">Membrane</keyword>
<dbReference type="AlphaFoldDB" id="A0AAJ5UBZ2"/>
<dbReference type="GO" id="GO:0005886">
    <property type="term" value="C:plasma membrane"/>
    <property type="evidence" value="ECO:0007669"/>
    <property type="project" value="UniProtKB-SubCell"/>
</dbReference>
<evidence type="ECO:0000256" key="5">
    <source>
        <dbReference type="ARBA" id="ARBA00022729"/>
    </source>
</evidence>
<dbReference type="InterPro" id="IPR051459">
    <property type="entry name" value="Cytochrome_c-type_DH"/>
</dbReference>
<sequence>MNMRLKKLIPLLSLTLLPLVSHAADSNGNVSKGEYLATAGDCVACHTAAGAEPFSGGLKMSTPVGAIYSTNITPDKATGIGEYSYADFAKALREGIAKDGHHLYPAMPYTAFAKINDADMHALYDYFMREVKPVRQTNRDSDIPWPLNMRWPLAAWNIVFHDDKVFQPDSGQSAEWNRGAYLVQGLEHCGTCHTPRGIAFQEKALDQKEAAYLTGGTLEGWHAPDLTGSLKSGLGNWQPAEIVTFLRTGRTDTTAAFGSMTDVIEHSTQHLSDADLKAMATYLKSLKAARADSATPAADDNTTAALIKGDMSHRGAQEYMDNCSACHRIDGKGYAKTFPALAHNSAVLSDDPASLISIVLRGGKMAVTKEAVTGLTMPDFAWRLDDQQVADLLTFVRESWGNQAPAVTAEQVQKLRKNISTVERKDPNKENEPNTGQPHQ</sequence>
<evidence type="ECO:0000256" key="7">
    <source>
        <dbReference type="ARBA" id="ARBA00023004"/>
    </source>
</evidence>
<gene>
    <name evidence="14" type="ORF">N5580_21750</name>
</gene>
<evidence type="ECO:0000256" key="6">
    <source>
        <dbReference type="ARBA" id="ARBA00022737"/>
    </source>
</evidence>
<feature type="binding site" description="axial binding residue" evidence="10">
    <location>
        <position position="327"/>
    </location>
    <ligand>
        <name>heme c</name>
        <dbReference type="ChEBI" id="CHEBI:61717"/>
        <label>3</label>
    </ligand>
    <ligandPart>
        <name>Fe</name>
        <dbReference type="ChEBI" id="CHEBI:18248"/>
    </ligandPart>
</feature>
<dbReference type="PROSITE" id="PS51007">
    <property type="entry name" value="CYTC"/>
    <property type="match status" value="3"/>
</dbReference>
<comment type="cofactor">
    <cofactor evidence="9">
        <name>heme c</name>
        <dbReference type="ChEBI" id="CHEBI:61717"/>
    </cofactor>
    <text evidence="9">Binds 3 heme c groups covalently per subunit.</text>
</comment>
<evidence type="ECO:0000259" key="13">
    <source>
        <dbReference type="PROSITE" id="PS51007"/>
    </source>
</evidence>
<protein>
    <submittedName>
        <fullName evidence="14">Cytochrome c</fullName>
    </submittedName>
</protein>
<proteinExistence type="predicted"/>
<evidence type="ECO:0000256" key="8">
    <source>
        <dbReference type="ARBA" id="ARBA00023136"/>
    </source>
</evidence>
<evidence type="ECO:0000256" key="4">
    <source>
        <dbReference type="ARBA" id="ARBA00022723"/>
    </source>
</evidence>
<feature type="binding site" description="covalent" evidence="9">
    <location>
        <position position="326"/>
    </location>
    <ligand>
        <name>heme c</name>
        <dbReference type="ChEBI" id="CHEBI:61717"/>
        <label>3</label>
    </ligand>
</feature>
<feature type="domain" description="Cytochrome c" evidence="13">
    <location>
        <begin position="310"/>
        <end position="400"/>
    </location>
</feature>
<keyword evidence="3 9" id="KW-0349">Heme</keyword>
<keyword evidence="15" id="KW-1185">Reference proteome</keyword>
<dbReference type="EMBL" id="CP104760">
    <property type="protein sequence ID" value="WBG93379.1"/>
    <property type="molecule type" value="Genomic_DNA"/>
</dbReference>